<dbReference type="Proteomes" id="UP000694522">
    <property type="component" value="Unplaced"/>
</dbReference>
<dbReference type="GO" id="GO:0000796">
    <property type="term" value="C:condensin complex"/>
    <property type="evidence" value="ECO:0007669"/>
    <property type="project" value="TreeGrafter"/>
</dbReference>
<evidence type="ECO:0000256" key="2">
    <source>
        <dbReference type="ARBA" id="ARBA00023067"/>
    </source>
</evidence>
<dbReference type="Ensembl" id="ENSACOT00000015125.1">
    <property type="protein sequence ID" value="ENSACOP00000014612.1"/>
    <property type="gene ID" value="ENSACOG00000010175.1"/>
</dbReference>
<dbReference type="GO" id="GO:0005634">
    <property type="term" value="C:nucleus"/>
    <property type="evidence" value="ECO:0007669"/>
    <property type="project" value="TreeGrafter"/>
</dbReference>
<evidence type="ECO:0000313" key="5">
    <source>
        <dbReference type="Ensembl" id="ENSACOP00000014612.1"/>
    </source>
</evidence>
<dbReference type="GO" id="GO:0051306">
    <property type="term" value="P:mitotic sister chromatid separation"/>
    <property type="evidence" value="ECO:0007669"/>
    <property type="project" value="TreeGrafter"/>
</dbReference>
<dbReference type="PANTHER" id="PTHR14324:SF3">
    <property type="entry name" value="CONDENSIN-2 COMPLEX SUBUNIT H2"/>
    <property type="match status" value="1"/>
</dbReference>
<keyword evidence="2" id="KW-0226">DNA condensation</keyword>
<evidence type="ECO:0000256" key="1">
    <source>
        <dbReference type="ARBA" id="ARBA00016903"/>
    </source>
</evidence>
<proteinExistence type="predicted"/>
<reference evidence="5" key="1">
    <citation type="submission" date="2025-08" db="UniProtKB">
        <authorList>
            <consortium name="Ensembl"/>
        </authorList>
    </citation>
    <scope>IDENTIFICATION</scope>
</reference>
<evidence type="ECO:0000259" key="4">
    <source>
        <dbReference type="Pfam" id="PF06278"/>
    </source>
</evidence>
<dbReference type="PANTHER" id="PTHR14324">
    <property type="entry name" value="CONDENSIN-2 COMPLEX SUBUNIT H2"/>
    <property type="match status" value="1"/>
</dbReference>
<accession>A0A8B9IYG2</accession>
<dbReference type="AlphaFoldDB" id="A0A8B9IYG2"/>
<dbReference type="GO" id="GO:0010032">
    <property type="term" value="P:meiotic chromosome condensation"/>
    <property type="evidence" value="ECO:0007669"/>
    <property type="project" value="TreeGrafter"/>
</dbReference>
<protein>
    <recommendedName>
        <fullName evidence="1">Condensin-2 complex subunit H2</fullName>
    </recommendedName>
    <alternativeName>
        <fullName evidence="3">Non-SMC condensin II complex subunit H2</fullName>
    </alternativeName>
</protein>
<name>A0A8B9IYG2_9PSIT</name>
<keyword evidence="6" id="KW-1185">Reference proteome</keyword>
<reference evidence="5" key="2">
    <citation type="submission" date="2025-09" db="UniProtKB">
        <authorList>
            <consortium name="Ensembl"/>
        </authorList>
    </citation>
    <scope>IDENTIFICATION</scope>
</reference>
<evidence type="ECO:0000256" key="3">
    <source>
        <dbReference type="ARBA" id="ARBA00030479"/>
    </source>
</evidence>
<dbReference type="GO" id="GO:0003682">
    <property type="term" value="F:chromatin binding"/>
    <property type="evidence" value="ECO:0007669"/>
    <property type="project" value="TreeGrafter"/>
</dbReference>
<dbReference type="Pfam" id="PF06278">
    <property type="entry name" value="CNDH2_N"/>
    <property type="match status" value="1"/>
</dbReference>
<evidence type="ECO:0000313" key="6">
    <source>
        <dbReference type="Proteomes" id="UP000694522"/>
    </source>
</evidence>
<feature type="domain" description="Condensin II complex subunit H2 N-terminal" evidence="4">
    <location>
        <begin position="10"/>
        <end position="42"/>
    </location>
</feature>
<dbReference type="InterPro" id="IPR031739">
    <property type="entry name" value="Ncaph2"/>
</dbReference>
<sequence length="106" mass="11795">MPPARGEVESRFVHLLQPIRDLTKNWEVDVAAQLSEYLEEVRMGGSRRPCKTLWEAAGKALSGMDSRAWSHGCPHVLFQCQHPVVFLPALSAGQGNGFNLPEGRLR</sequence>
<organism evidence="5 6">
    <name type="scientific">Amazona collaria</name>
    <name type="common">yellow-billed parrot</name>
    <dbReference type="NCBI Taxonomy" id="241587"/>
    <lineage>
        <taxon>Eukaryota</taxon>
        <taxon>Metazoa</taxon>
        <taxon>Chordata</taxon>
        <taxon>Craniata</taxon>
        <taxon>Vertebrata</taxon>
        <taxon>Euteleostomi</taxon>
        <taxon>Archelosauria</taxon>
        <taxon>Archosauria</taxon>
        <taxon>Dinosauria</taxon>
        <taxon>Saurischia</taxon>
        <taxon>Theropoda</taxon>
        <taxon>Coelurosauria</taxon>
        <taxon>Aves</taxon>
        <taxon>Neognathae</taxon>
        <taxon>Neoaves</taxon>
        <taxon>Telluraves</taxon>
        <taxon>Australaves</taxon>
        <taxon>Psittaciformes</taxon>
        <taxon>Psittacidae</taxon>
        <taxon>Amazona</taxon>
    </lineage>
</organism>
<dbReference type="InterPro" id="IPR009378">
    <property type="entry name" value="H2_N"/>
</dbReference>